<dbReference type="RefSeq" id="WP_089660113.1">
    <property type="nucleotide sequence ID" value="NZ_FNGH01000016.1"/>
</dbReference>
<dbReference type="InterPro" id="IPR056798">
    <property type="entry name" value="ADH_Fe_C"/>
</dbReference>
<evidence type="ECO:0000256" key="1">
    <source>
        <dbReference type="ARBA" id="ARBA00001962"/>
    </source>
</evidence>
<evidence type="ECO:0000259" key="5">
    <source>
        <dbReference type="Pfam" id="PF25137"/>
    </source>
</evidence>
<dbReference type="InterPro" id="IPR001670">
    <property type="entry name" value="ADH_Fe/GldA"/>
</dbReference>
<dbReference type="GO" id="GO:0004022">
    <property type="term" value="F:alcohol dehydrogenase (NAD+) activity"/>
    <property type="evidence" value="ECO:0007669"/>
    <property type="project" value="TreeGrafter"/>
</dbReference>
<organism evidence="6 7">
    <name type="scientific">Franzmannia pantelleriensis</name>
    <dbReference type="NCBI Taxonomy" id="48727"/>
    <lineage>
        <taxon>Bacteria</taxon>
        <taxon>Pseudomonadati</taxon>
        <taxon>Pseudomonadota</taxon>
        <taxon>Gammaproteobacteria</taxon>
        <taxon>Oceanospirillales</taxon>
        <taxon>Halomonadaceae</taxon>
        <taxon>Franzmannia</taxon>
    </lineage>
</organism>
<name>A0A1G9UYX5_9GAMM</name>
<sequence>MPTLPPFPAVQVSRLPEMHLHAEAIQRLPALIEGFGQHALLITGRHSFVASPHWPALLEALEERGIDWQHARIDGEPSPQRVDALVAEHHHDSVDVVVAIGGGSVLDAGKAVAGLLRPGNSVMDHLEGVGRGLAYQGPAVPMIAVPTTAGTGSEATKNAVLSVQGRDGFKKSFRDAQLVPRIALVDPALLVGCPKPQLAANAMDALTQLLESYVSLNASAFTDALAWAGMEALQQGLWDAWQADDGEFCEGYTRLAYASLSSGITLAQAGLGAVHGLASPLGAFFPMPHGAVCGTLLAEATATNVAALEAQTPDATALIKYAKVGRLLSDDESLEDGPARQALVETLHDWSQRLEMPRLGRFGMTTEDIPRVVANARGGSMQTNPLVLSDEALSALLAARL</sequence>
<dbReference type="Pfam" id="PF25137">
    <property type="entry name" value="ADH_Fe_C"/>
    <property type="match status" value="1"/>
</dbReference>
<feature type="domain" description="Alcohol dehydrogenase iron-type/glycerol dehydrogenase GldA" evidence="4">
    <location>
        <begin position="18"/>
        <end position="187"/>
    </location>
</feature>
<dbReference type="FunFam" id="3.40.50.1970:FF:000003">
    <property type="entry name" value="Alcohol dehydrogenase, iron-containing"/>
    <property type="match status" value="1"/>
</dbReference>
<dbReference type="STRING" id="48727.SAMN05192555_11679"/>
<dbReference type="PANTHER" id="PTHR11496">
    <property type="entry name" value="ALCOHOL DEHYDROGENASE"/>
    <property type="match status" value="1"/>
</dbReference>
<proteinExistence type="inferred from homology"/>
<keyword evidence="7" id="KW-1185">Reference proteome</keyword>
<dbReference type="AlphaFoldDB" id="A0A1G9UYX5"/>
<dbReference type="Gene3D" id="3.40.50.1970">
    <property type="match status" value="1"/>
</dbReference>
<dbReference type="EMBL" id="FNGH01000016">
    <property type="protein sequence ID" value="SDM65073.1"/>
    <property type="molecule type" value="Genomic_DNA"/>
</dbReference>
<dbReference type="GO" id="GO:0046872">
    <property type="term" value="F:metal ion binding"/>
    <property type="evidence" value="ECO:0007669"/>
    <property type="project" value="InterPro"/>
</dbReference>
<evidence type="ECO:0000313" key="6">
    <source>
        <dbReference type="EMBL" id="SDM65073.1"/>
    </source>
</evidence>
<protein>
    <submittedName>
        <fullName evidence="6">Alcohol dehydrogenase</fullName>
    </submittedName>
</protein>
<keyword evidence="3" id="KW-0560">Oxidoreductase</keyword>
<dbReference type="Proteomes" id="UP000199107">
    <property type="component" value="Unassembled WGS sequence"/>
</dbReference>
<evidence type="ECO:0000256" key="3">
    <source>
        <dbReference type="ARBA" id="ARBA00023002"/>
    </source>
</evidence>
<dbReference type="InterPro" id="IPR039697">
    <property type="entry name" value="Alcohol_dehydrogenase_Fe"/>
</dbReference>
<dbReference type="SUPFAM" id="SSF56796">
    <property type="entry name" value="Dehydroquinate synthase-like"/>
    <property type="match status" value="1"/>
</dbReference>
<dbReference type="Pfam" id="PF00465">
    <property type="entry name" value="Fe-ADH"/>
    <property type="match status" value="1"/>
</dbReference>
<accession>A0A1G9UYX5</accession>
<feature type="domain" description="Fe-containing alcohol dehydrogenase-like C-terminal" evidence="5">
    <location>
        <begin position="199"/>
        <end position="399"/>
    </location>
</feature>
<evidence type="ECO:0000259" key="4">
    <source>
        <dbReference type="Pfam" id="PF00465"/>
    </source>
</evidence>
<dbReference type="OrthoDB" id="9815791at2"/>
<comment type="similarity">
    <text evidence="2">Belongs to the iron-containing alcohol dehydrogenase family.</text>
</comment>
<gene>
    <name evidence="6" type="ORF">SAMN05192555_11679</name>
</gene>
<dbReference type="Gene3D" id="1.20.1090.10">
    <property type="entry name" value="Dehydroquinate synthase-like - alpha domain"/>
    <property type="match status" value="1"/>
</dbReference>
<evidence type="ECO:0000313" key="7">
    <source>
        <dbReference type="Proteomes" id="UP000199107"/>
    </source>
</evidence>
<dbReference type="CDD" id="cd08183">
    <property type="entry name" value="Fe-ADH-like"/>
    <property type="match status" value="1"/>
</dbReference>
<dbReference type="PANTHER" id="PTHR11496:SF102">
    <property type="entry name" value="ALCOHOL DEHYDROGENASE 4"/>
    <property type="match status" value="1"/>
</dbReference>
<comment type="cofactor">
    <cofactor evidence="1">
        <name>Fe cation</name>
        <dbReference type="ChEBI" id="CHEBI:24875"/>
    </cofactor>
</comment>
<evidence type="ECO:0000256" key="2">
    <source>
        <dbReference type="ARBA" id="ARBA00007358"/>
    </source>
</evidence>
<reference evidence="7" key="1">
    <citation type="submission" date="2016-10" db="EMBL/GenBank/DDBJ databases">
        <authorList>
            <person name="Varghese N."/>
            <person name="Submissions S."/>
        </authorList>
    </citation>
    <scope>NUCLEOTIDE SEQUENCE [LARGE SCALE GENOMIC DNA]</scope>
    <source>
        <strain evidence="7">AAP</strain>
    </source>
</reference>